<proteinExistence type="predicted"/>
<accession>A0A645I226</accession>
<dbReference type="EMBL" id="VSSQ01105060">
    <property type="protein sequence ID" value="MPN45288.1"/>
    <property type="molecule type" value="Genomic_DNA"/>
</dbReference>
<gene>
    <name evidence="1" type="ORF">SDC9_192855</name>
</gene>
<organism evidence="1">
    <name type="scientific">bioreactor metagenome</name>
    <dbReference type="NCBI Taxonomy" id="1076179"/>
    <lineage>
        <taxon>unclassified sequences</taxon>
        <taxon>metagenomes</taxon>
        <taxon>ecological metagenomes</taxon>
    </lineage>
</organism>
<evidence type="ECO:0000313" key="1">
    <source>
        <dbReference type="EMBL" id="MPN45288.1"/>
    </source>
</evidence>
<dbReference type="AlphaFoldDB" id="A0A645I226"/>
<reference evidence="1" key="1">
    <citation type="submission" date="2019-08" db="EMBL/GenBank/DDBJ databases">
        <authorList>
            <person name="Kucharzyk K."/>
            <person name="Murdoch R.W."/>
            <person name="Higgins S."/>
            <person name="Loffler F."/>
        </authorList>
    </citation>
    <scope>NUCLEOTIDE SEQUENCE</scope>
</reference>
<name>A0A645I226_9ZZZZ</name>
<sequence length="68" mass="7540">MKRGITHFKNPNAIDLNDKAKGIGSLIAMVTTNEMQMVRACLHLISDTLIAYTTFLDAILKNEFPAAF</sequence>
<protein>
    <submittedName>
        <fullName evidence="1">Uncharacterized protein</fullName>
    </submittedName>
</protein>
<comment type="caution">
    <text evidence="1">The sequence shown here is derived from an EMBL/GenBank/DDBJ whole genome shotgun (WGS) entry which is preliminary data.</text>
</comment>